<evidence type="ECO:0000313" key="2">
    <source>
        <dbReference type="Proteomes" id="UP000789860"/>
    </source>
</evidence>
<gene>
    <name evidence="1" type="ORF">SCALOS_LOCUS945</name>
</gene>
<protein>
    <submittedName>
        <fullName evidence="1">6187_t:CDS:1</fullName>
    </submittedName>
</protein>
<keyword evidence="2" id="KW-1185">Reference proteome</keyword>
<comment type="caution">
    <text evidence="1">The sequence shown here is derived from an EMBL/GenBank/DDBJ whole genome shotgun (WGS) entry which is preliminary data.</text>
</comment>
<name>A0ACA9K153_9GLOM</name>
<evidence type="ECO:0000313" key="1">
    <source>
        <dbReference type="EMBL" id="CAG8446324.1"/>
    </source>
</evidence>
<accession>A0ACA9K153</accession>
<proteinExistence type="predicted"/>
<dbReference type="Proteomes" id="UP000789860">
    <property type="component" value="Unassembled WGS sequence"/>
</dbReference>
<feature type="non-terminal residue" evidence="1">
    <location>
        <position position="62"/>
    </location>
</feature>
<organism evidence="1 2">
    <name type="scientific">Scutellospora calospora</name>
    <dbReference type="NCBI Taxonomy" id="85575"/>
    <lineage>
        <taxon>Eukaryota</taxon>
        <taxon>Fungi</taxon>
        <taxon>Fungi incertae sedis</taxon>
        <taxon>Mucoromycota</taxon>
        <taxon>Glomeromycotina</taxon>
        <taxon>Glomeromycetes</taxon>
        <taxon>Diversisporales</taxon>
        <taxon>Gigasporaceae</taxon>
        <taxon>Scutellospora</taxon>
    </lineage>
</organism>
<sequence>MYSNNDMDVVNSWALYYILAKETFWLGSIFMIPEHKYILANFVLPYSNTLAECCILNISSPA</sequence>
<reference evidence="1" key="1">
    <citation type="submission" date="2021-06" db="EMBL/GenBank/DDBJ databases">
        <authorList>
            <person name="Kallberg Y."/>
            <person name="Tangrot J."/>
            <person name="Rosling A."/>
        </authorList>
    </citation>
    <scope>NUCLEOTIDE SEQUENCE</scope>
    <source>
        <strain evidence="1">AU212A</strain>
    </source>
</reference>
<dbReference type="EMBL" id="CAJVPM010000525">
    <property type="protein sequence ID" value="CAG8446324.1"/>
    <property type="molecule type" value="Genomic_DNA"/>
</dbReference>